<evidence type="ECO:0000259" key="1">
    <source>
        <dbReference type="SMART" id="SM00943"/>
    </source>
</evidence>
<gene>
    <name evidence="2" type="ORF">WG622_11400</name>
</gene>
<accession>A0ABU8QHG6</accession>
<dbReference type="RefSeq" id="WP_339403690.1">
    <property type="nucleotide sequence ID" value="NZ_JBBGAZ010000005.1"/>
</dbReference>
<protein>
    <submittedName>
        <fullName evidence="2">Bifunctional DNA primase/polymerase</fullName>
    </submittedName>
</protein>
<dbReference type="Pfam" id="PF09250">
    <property type="entry name" value="Prim-Pol"/>
    <property type="match status" value="1"/>
</dbReference>
<sequence length="315" mass="34664">MSKSLNAYELACRINNRFSVPVFPVRLLGGANESIQKQPLVKWSLVDGEPQSVSWQGANAVGVPMGKRSGLIAIDLDDYKSDAETENWLFRHSVPRTRTHKTASGGRHLIFKQPNNVVLSNRAPNFRGLDIRSDGGFIVWADTVGLYQTIDSSSPADLPLSILRELKAINQARKNDRLCDSDLPVLQHVCQTSLCLKLEHALNNVADLGLKSRFAGSTNELTDISRSGMDMSIAGMLARRGFTFSEIAITLMFHFNFGTAARDGETPRVWRGAMRCAARATREVMVQSNAKKRIIEKSLRGAIGQKLGGLDIGIQ</sequence>
<dbReference type="EMBL" id="JBBGAZ010000005">
    <property type="protein sequence ID" value="MEJ5218852.1"/>
    <property type="molecule type" value="Genomic_DNA"/>
</dbReference>
<feature type="domain" description="DNA primase/polymerase bifunctional N-terminal" evidence="1">
    <location>
        <begin position="11"/>
        <end position="162"/>
    </location>
</feature>
<keyword evidence="3" id="KW-1185">Reference proteome</keyword>
<comment type="caution">
    <text evidence="2">The sequence shown here is derived from an EMBL/GenBank/DDBJ whole genome shotgun (WGS) entry which is preliminary data.</text>
</comment>
<organism evidence="2 3">
    <name type="scientific">Cognatishimia coralii</name>
    <dbReference type="NCBI Taxonomy" id="3083254"/>
    <lineage>
        <taxon>Bacteria</taxon>
        <taxon>Pseudomonadati</taxon>
        <taxon>Pseudomonadota</taxon>
        <taxon>Alphaproteobacteria</taxon>
        <taxon>Rhodobacterales</taxon>
        <taxon>Paracoccaceae</taxon>
        <taxon>Cognatishimia</taxon>
    </lineage>
</organism>
<proteinExistence type="predicted"/>
<dbReference type="SMART" id="SM00943">
    <property type="entry name" value="Prim-Pol"/>
    <property type="match status" value="1"/>
</dbReference>
<reference evidence="2 3" key="1">
    <citation type="submission" date="2024-03" db="EMBL/GenBank/DDBJ databases">
        <title>Cognatishimia coralii sp. nov., a marine bacterium isolated from coral surrounding seawater.</title>
        <authorList>
            <person name="Liu X."/>
            <person name="Liu S."/>
            <person name="Sun H."/>
            <person name="Zhang Y."/>
        </authorList>
    </citation>
    <scope>NUCLEOTIDE SEQUENCE [LARGE SCALE GENOMIC DNA]</scope>
    <source>
        <strain evidence="2 3">D5M38</strain>
    </source>
</reference>
<dbReference type="SUPFAM" id="SSF56747">
    <property type="entry name" value="Prim-pol domain"/>
    <property type="match status" value="1"/>
</dbReference>
<evidence type="ECO:0000313" key="3">
    <source>
        <dbReference type="Proteomes" id="UP001368270"/>
    </source>
</evidence>
<dbReference type="CDD" id="cd04859">
    <property type="entry name" value="Prim_Pol"/>
    <property type="match status" value="1"/>
</dbReference>
<dbReference type="Proteomes" id="UP001368270">
    <property type="component" value="Unassembled WGS sequence"/>
</dbReference>
<dbReference type="InterPro" id="IPR015330">
    <property type="entry name" value="DNA_primase/pol_bifunc_N"/>
</dbReference>
<name>A0ABU8QHG6_9RHOB</name>
<evidence type="ECO:0000313" key="2">
    <source>
        <dbReference type="EMBL" id="MEJ5218852.1"/>
    </source>
</evidence>